<organism evidence="6 7">
    <name type="scientific">Kushneria marisflavi</name>
    <dbReference type="NCBI Taxonomy" id="157779"/>
    <lineage>
        <taxon>Bacteria</taxon>
        <taxon>Pseudomonadati</taxon>
        <taxon>Pseudomonadota</taxon>
        <taxon>Gammaproteobacteria</taxon>
        <taxon>Oceanospirillales</taxon>
        <taxon>Halomonadaceae</taxon>
        <taxon>Kushneria</taxon>
    </lineage>
</organism>
<dbReference type="Gene3D" id="1.10.10.10">
    <property type="entry name" value="Winged helix-like DNA-binding domain superfamily/Winged helix DNA-binding domain"/>
    <property type="match status" value="1"/>
</dbReference>
<dbReference type="SUPFAM" id="SSF53850">
    <property type="entry name" value="Periplasmic binding protein-like II"/>
    <property type="match status" value="1"/>
</dbReference>
<dbReference type="EMBL" id="CP021358">
    <property type="protein sequence ID" value="ART64631.1"/>
    <property type="molecule type" value="Genomic_DNA"/>
</dbReference>
<dbReference type="InterPro" id="IPR036390">
    <property type="entry name" value="WH_DNA-bd_sf"/>
</dbReference>
<dbReference type="InterPro" id="IPR005119">
    <property type="entry name" value="LysR_subst-bd"/>
</dbReference>
<evidence type="ECO:0000256" key="1">
    <source>
        <dbReference type="ARBA" id="ARBA00009437"/>
    </source>
</evidence>
<dbReference type="GO" id="GO:0003677">
    <property type="term" value="F:DNA binding"/>
    <property type="evidence" value="ECO:0007669"/>
    <property type="project" value="UniProtKB-KW"/>
</dbReference>
<evidence type="ECO:0000259" key="5">
    <source>
        <dbReference type="PROSITE" id="PS50931"/>
    </source>
</evidence>
<evidence type="ECO:0000256" key="2">
    <source>
        <dbReference type="ARBA" id="ARBA00023015"/>
    </source>
</evidence>
<dbReference type="Pfam" id="PF00126">
    <property type="entry name" value="HTH_1"/>
    <property type="match status" value="1"/>
</dbReference>
<keyword evidence="3" id="KW-0238">DNA-binding</keyword>
<dbReference type="Pfam" id="PF03466">
    <property type="entry name" value="LysR_substrate"/>
    <property type="match status" value="1"/>
</dbReference>
<comment type="similarity">
    <text evidence="1">Belongs to the LysR transcriptional regulatory family.</text>
</comment>
<dbReference type="InterPro" id="IPR036388">
    <property type="entry name" value="WH-like_DNA-bd_sf"/>
</dbReference>
<evidence type="ECO:0000256" key="4">
    <source>
        <dbReference type="ARBA" id="ARBA00023163"/>
    </source>
</evidence>
<dbReference type="GO" id="GO:0005829">
    <property type="term" value="C:cytosol"/>
    <property type="evidence" value="ECO:0007669"/>
    <property type="project" value="TreeGrafter"/>
</dbReference>
<evidence type="ECO:0000313" key="6">
    <source>
        <dbReference type="EMBL" id="ART64631.1"/>
    </source>
</evidence>
<feature type="domain" description="HTH lysR-type" evidence="5">
    <location>
        <begin position="14"/>
        <end position="60"/>
    </location>
</feature>
<gene>
    <name evidence="6" type="ORF">B9H00_06900</name>
</gene>
<protein>
    <submittedName>
        <fullName evidence="6">LysR family transcriptional regulator</fullName>
    </submittedName>
</protein>
<name>A0A240UT06_9GAMM</name>
<dbReference type="InterPro" id="IPR000847">
    <property type="entry name" value="LysR_HTH_N"/>
</dbReference>
<dbReference type="PANTHER" id="PTHR30419">
    <property type="entry name" value="HTH-TYPE TRANSCRIPTIONAL REGULATOR YBHD"/>
    <property type="match status" value="1"/>
</dbReference>
<dbReference type="Proteomes" id="UP000194457">
    <property type="component" value="Chromosome"/>
</dbReference>
<proteinExistence type="inferred from homology"/>
<dbReference type="KEGG" id="kma:B9H00_06900"/>
<keyword evidence="7" id="KW-1185">Reference proteome</keyword>
<evidence type="ECO:0000313" key="7">
    <source>
        <dbReference type="Proteomes" id="UP000194457"/>
    </source>
</evidence>
<keyword evidence="2" id="KW-0805">Transcription regulation</keyword>
<dbReference type="Gene3D" id="3.40.190.290">
    <property type="match status" value="1"/>
</dbReference>
<dbReference type="PANTHER" id="PTHR30419:SF8">
    <property type="entry name" value="NITROGEN ASSIMILATION TRANSCRIPTIONAL ACTIVATOR-RELATED"/>
    <property type="match status" value="1"/>
</dbReference>
<dbReference type="AlphaFoldDB" id="A0A240UT06"/>
<keyword evidence="4" id="KW-0804">Transcription</keyword>
<reference evidence="6 7" key="1">
    <citation type="submission" date="2017-05" db="EMBL/GenBank/DDBJ databases">
        <authorList>
            <person name="Song R."/>
            <person name="Chenine A.L."/>
            <person name="Ruprecht R.M."/>
        </authorList>
    </citation>
    <scope>NUCLEOTIDE SEQUENCE [LARGE SCALE GENOMIC DNA]</scope>
    <source>
        <strain evidence="6">SW32</strain>
    </source>
</reference>
<evidence type="ECO:0000256" key="3">
    <source>
        <dbReference type="ARBA" id="ARBA00023125"/>
    </source>
</evidence>
<dbReference type="OrthoDB" id="8839922at2"/>
<accession>A0A240UT06</accession>
<dbReference type="InterPro" id="IPR050950">
    <property type="entry name" value="HTH-type_LysR_regulators"/>
</dbReference>
<dbReference type="SUPFAM" id="SSF46785">
    <property type="entry name" value="Winged helix' DNA-binding domain"/>
    <property type="match status" value="1"/>
</dbReference>
<sequence length="298" mass="33067">MDRIGRRSEYLFMVAECGSVRAAAEHMGINPSVVSRQLRELERDIGMPVMERNGRYLSLTEAGRTVVDNHMTRRQLDKELEHSLARLRHRRAGKVVVAVGEGFVESLVDSVLTRVAAQYPEVFIELLSGIYYPREPHEMVLADEVDIAITYGPETDPRLVRHTFSRGPLCALMSPHHPLASGSCVSLEALSTQKLIFLPPGSGSQMFVESLFRSEQRIVTPAYRCNLHSTARRLAIAGIGIAFMTKTAAGQDIDAGRLCALPVDHPAAQDTCGNLVRRAGRRLSPAADYLWKLMTSMR</sequence>
<dbReference type="GO" id="GO:0003700">
    <property type="term" value="F:DNA-binding transcription factor activity"/>
    <property type="evidence" value="ECO:0007669"/>
    <property type="project" value="InterPro"/>
</dbReference>
<dbReference type="PROSITE" id="PS50931">
    <property type="entry name" value="HTH_LYSR"/>
    <property type="match status" value="1"/>
</dbReference>